<dbReference type="GO" id="GO:0019814">
    <property type="term" value="C:immunoglobulin complex"/>
    <property type="evidence" value="ECO:0007669"/>
    <property type="project" value="UniProtKB-KW"/>
</dbReference>
<evidence type="ECO:0000256" key="1">
    <source>
        <dbReference type="ARBA" id="ARBA00022859"/>
    </source>
</evidence>
<dbReference type="InterPro" id="IPR050199">
    <property type="entry name" value="IgHV"/>
</dbReference>
<protein>
    <submittedName>
        <fullName evidence="5">Ig heavy chain V-III region NIE</fullName>
    </submittedName>
</protein>
<dbReference type="AlphaFoldDB" id="A0A662YKC6"/>
<dbReference type="InterPro" id="IPR007110">
    <property type="entry name" value="Ig-like_dom"/>
</dbReference>
<dbReference type="SMART" id="SM00409">
    <property type="entry name" value="IG"/>
    <property type="match status" value="1"/>
</dbReference>
<dbReference type="GO" id="GO:0002250">
    <property type="term" value="P:adaptive immune response"/>
    <property type="evidence" value="ECO:0007669"/>
    <property type="project" value="UniProtKB-KW"/>
</dbReference>
<evidence type="ECO:0000313" key="5">
    <source>
        <dbReference type="EMBL" id="RXM96987.1"/>
    </source>
</evidence>
<dbReference type="SMART" id="SM00406">
    <property type="entry name" value="IGv"/>
    <property type="match status" value="1"/>
</dbReference>
<dbReference type="InterPro" id="IPR013783">
    <property type="entry name" value="Ig-like_fold"/>
</dbReference>
<dbReference type="InterPro" id="IPR013106">
    <property type="entry name" value="Ig_V-set"/>
</dbReference>
<dbReference type="InterPro" id="IPR003599">
    <property type="entry name" value="Ig_sub"/>
</dbReference>
<evidence type="ECO:0000259" key="4">
    <source>
        <dbReference type="PROSITE" id="PS50835"/>
    </source>
</evidence>
<keyword evidence="2" id="KW-1064">Adaptive immunity</keyword>
<keyword evidence="1" id="KW-0391">Immunity</keyword>
<sequence>MVLPDSLASIVLTQSGAELRRQGDSVSLTCWVSGYKITEHDVYWYRQFSGGRLEFLARMGYEGWDQYSGSIQGRFKTSRDVSNNTVFFQMNNLQLADSAIYYCVRKNSMVLDYWGRGTKVTVLPGKKDSSMQRRGLVVQWLEKGACYQEGPGSTTDSLCV</sequence>
<dbReference type="Proteomes" id="UP000289886">
    <property type="component" value="Unassembled WGS sequence"/>
</dbReference>
<dbReference type="SUPFAM" id="SSF48726">
    <property type="entry name" value="Immunoglobulin"/>
    <property type="match status" value="1"/>
</dbReference>
<dbReference type="Gene3D" id="2.60.40.10">
    <property type="entry name" value="Immunoglobulins"/>
    <property type="match status" value="1"/>
</dbReference>
<proteinExistence type="predicted"/>
<name>A0A662YKC6_ACIRT</name>
<accession>A0A662YKC6</accession>
<dbReference type="Pfam" id="PF07686">
    <property type="entry name" value="V-set"/>
    <property type="match status" value="1"/>
</dbReference>
<evidence type="ECO:0000256" key="2">
    <source>
        <dbReference type="ARBA" id="ARBA00023130"/>
    </source>
</evidence>
<keyword evidence="6" id="KW-1185">Reference proteome</keyword>
<feature type="domain" description="Ig-like" evidence="4">
    <location>
        <begin position="4"/>
        <end position="103"/>
    </location>
</feature>
<reference evidence="5 6" key="1">
    <citation type="submission" date="2019-01" db="EMBL/GenBank/DDBJ databases">
        <title>Draft Genome and Complete Hox-Cluster Characterization of the Sterlet Sturgeon (Acipenser ruthenus).</title>
        <authorList>
            <person name="Wei Q."/>
        </authorList>
    </citation>
    <scope>NUCLEOTIDE SEQUENCE [LARGE SCALE GENOMIC DNA]</scope>
    <source>
        <strain evidence="5">WHYD16114868_AA</strain>
        <tissue evidence="5">Blood</tissue>
    </source>
</reference>
<dbReference type="InterPro" id="IPR036179">
    <property type="entry name" value="Ig-like_dom_sf"/>
</dbReference>
<dbReference type="EMBL" id="SCEB01001313">
    <property type="protein sequence ID" value="RXM96987.1"/>
    <property type="molecule type" value="Genomic_DNA"/>
</dbReference>
<evidence type="ECO:0000313" key="6">
    <source>
        <dbReference type="Proteomes" id="UP000289886"/>
    </source>
</evidence>
<keyword evidence="3" id="KW-1280">Immunoglobulin</keyword>
<comment type="caution">
    <text evidence="5">The sequence shown here is derived from an EMBL/GenBank/DDBJ whole genome shotgun (WGS) entry which is preliminary data.</text>
</comment>
<gene>
    <name evidence="5" type="ORF">EOD39_14987</name>
</gene>
<dbReference type="PANTHER" id="PTHR23266">
    <property type="entry name" value="IMMUNOGLOBULIN HEAVY CHAIN"/>
    <property type="match status" value="1"/>
</dbReference>
<organism evidence="5 6">
    <name type="scientific">Acipenser ruthenus</name>
    <name type="common">Sterlet sturgeon</name>
    <dbReference type="NCBI Taxonomy" id="7906"/>
    <lineage>
        <taxon>Eukaryota</taxon>
        <taxon>Metazoa</taxon>
        <taxon>Chordata</taxon>
        <taxon>Craniata</taxon>
        <taxon>Vertebrata</taxon>
        <taxon>Euteleostomi</taxon>
        <taxon>Actinopterygii</taxon>
        <taxon>Chondrostei</taxon>
        <taxon>Acipenseriformes</taxon>
        <taxon>Acipenseridae</taxon>
        <taxon>Acipenser</taxon>
    </lineage>
</organism>
<dbReference type="PROSITE" id="PS50835">
    <property type="entry name" value="IG_LIKE"/>
    <property type="match status" value="1"/>
</dbReference>
<dbReference type="GO" id="GO:0005576">
    <property type="term" value="C:extracellular region"/>
    <property type="evidence" value="ECO:0007669"/>
    <property type="project" value="UniProtKB-ARBA"/>
</dbReference>
<evidence type="ECO:0000256" key="3">
    <source>
        <dbReference type="ARBA" id="ARBA00043265"/>
    </source>
</evidence>